<reference evidence="3 4" key="1">
    <citation type="submission" date="2016-10" db="EMBL/GenBank/DDBJ databases">
        <authorList>
            <person name="de Groot N.N."/>
        </authorList>
    </citation>
    <scope>NUCLEOTIDE SEQUENCE [LARGE SCALE GENOMIC DNA]</scope>
    <source>
        <strain evidence="3 4">DSM 12271</strain>
    </source>
</reference>
<dbReference type="Pfam" id="PF02775">
    <property type="entry name" value="TPP_enzyme_C"/>
    <property type="match status" value="1"/>
</dbReference>
<sequence length="252" mass="27684">MKETLVNQYLRKENLPHIWCAGCGNGIILSALVEAIDSLDIDKDKVCIVSGIGCSSRAAQYMKFDTVHTLHGRAIPYATGIKLANPELKVIVITGDGDCAAIGGNHLIHGCRRNIDLNIIVFNNNIYGMTGGQCSPTTPLNARTTTTEEGNISRDFDICKLSEAAGATYVARSTVAHYKHLVSMIKQSFENKGFSIVEALTTCPVQYGRRNKLGKPSDMIKLLKNDAGKNFEIGVIKNTREPEYIQEYLNKF</sequence>
<dbReference type="InterPro" id="IPR011766">
    <property type="entry name" value="TPP_enzyme_TPP-bd"/>
</dbReference>
<dbReference type="STRING" id="84698.SAMN04488528_101010"/>
<dbReference type="AlphaFoldDB" id="A0A1I0XWY7"/>
<protein>
    <submittedName>
        <fullName evidence="3">2-oxoglutarate ferredoxin oxidoreductase subunit beta</fullName>
    </submittedName>
</protein>
<accession>A0A1I0XWY7</accession>
<evidence type="ECO:0000256" key="1">
    <source>
        <dbReference type="ARBA" id="ARBA00023002"/>
    </source>
</evidence>
<dbReference type="GO" id="GO:0016625">
    <property type="term" value="F:oxidoreductase activity, acting on the aldehyde or oxo group of donors, iron-sulfur protein as acceptor"/>
    <property type="evidence" value="ECO:0007669"/>
    <property type="project" value="UniProtKB-ARBA"/>
</dbReference>
<dbReference type="InterPro" id="IPR029061">
    <property type="entry name" value="THDP-binding"/>
</dbReference>
<dbReference type="SUPFAM" id="SSF52518">
    <property type="entry name" value="Thiamin diphosphate-binding fold (THDP-binding)"/>
    <property type="match status" value="1"/>
</dbReference>
<dbReference type="PANTHER" id="PTHR48084">
    <property type="entry name" value="2-OXOGLUTARATE OXIDOREDUCTASE SUBUNIT KORB-RELATED"/>
    <property type="match status" value="1"/>
</dbReference>
<evidence type="ECO:0000313" key="4">
    <source>
        <dbReference type="Proteomes" id="UP000198619"/>
    </source>
</evidence>
<dbReference type="EMBL" id="FOKI01000010">
    <property type="protein sequence ID" value="SFB04956.1"/>
    <property type="molecule type" value="Genomic_DNA"/>
</dbReference>
<keyword evidence="1" id="KW-0560">Oxidoreductase</keyword>
<dbReference type="Gene3D" id="3.40.50.970">
    <property type="match status" value="1"/>
</dbReference>
<keyword evidence="4" id="KW-1185">Reference proteome</keyword>
<feature type="domain" description="Thiamine pyrophosphate enzyme TPP-binding" evidence="2">
    <location>
        <begin position="51"/>
        <end position="198"/>
    </location>
</feature>
<dbReference type="GO" id="GO:0030976">
    <property type="term" value="F:thiamine pyrophosphate binding"/>
    <property type="evidence" value="ECO:0007669"/>
    <property type="project" value="InterPro"/>
</dbReference>
<name>A0A1I0XWY7_9CLOT</name>
<evidence type="ECO:0000313" key="3">
    <source>
        <dbReference type="EMBL" id="SFB04956.1"/>
    </source>
</evidence>
<dbReference type="CDD" id="cd03375">
    <property type="entry name" value="TPP_OGFOR"/>
    <property type="match status" value="1"/>
</dbReference>
<dbReference type="OrthoDB" id="9775140at2"/>
<proteinExistence type="predicted"/>
<gene>
    <name evidence="3" type="ORF">SAMN04488528_101010</name>
</gene>
<dbReference type="PANTHER" id="PTHR48084:SF1">
    <property type="entry name" value="2-OXOGLUTARATE SYNTHASE SUBUNIT KORB"/>
    <property type="match status" value="1"/>
</dbReference>
<dbReference type="RefSeq" id="WP_090040387.1">
    <property type="nucleotide sequence ID" value="NZ_FOKI01000010.1"/>
</dbReference>
<evidence type="ECO:0000259" key="2">
    <source>
        <dbReference type="Pfam" id="PF02775"/>
    </source>
</evidence>
<dbReference type="InterPro" id="IPR051457">
    <property type="entry name" value="2-oxoacid:Fd_oxidoreductase"/>
</dbReference>
<organism evidence="3 4">
    <name type="scientific">Clostridium frigidicarnis</name>
    <dbReference type="NCBI Taxonomy" id="84698"/>
    <lineage>
        <taxon>Bacteria</taxon>
        <taxon>Bacillati</taxon>
        <taxon>Bacillota</taxon>
        <taxon>Clostridia</taxon>
        <taxon>Eubacteriales</taxon>
        <taxon>Clostridiaceae</taxon>
        <taxon>Clostridium</taxon>
    </lineage>
</organism>
<dbReference type="GO" id="GO:0045333">
    <property type="term" value="P:cellular respiration"/>
    <property type="evidence" value="ECO:0007669"/>
    <property type="project" value="UniProtKB-ARBA"/>
</dbReference>
<dbReference type="Proteomes" id="UP000198619">
    <property type="component" value="Unassembled WGS sequence"/>
</dbReference>